<dbReference type="InterPro" id="IPR033177">
    <property type="entry name" value="PSD-B"/>
</dbReference>
<comment type="subcellular location">
    <molecule>Phosphatidylserine decarboxylase 1 alpha chain</molecule>
    <subcellularLocation>
        <location evidence="12">Mitochondrion inner membrane</location>
        <topology evidence="12">Peripheral membrane protein</topology>
        <orientation evidence="12">Intermembrane side</orientation>
    </subcellularLocation>
    <text evidence="12">Anchored to the mitochondrial inner membrane through its interaction with the integral membrane beta chain.</text>
</comment>
<keyword evidence="5 12" id="KW-1133">Transmembrane helix</keyword>
<keyword evidence="6 12" id="KW-0443">Lipid metabolism</keyword>
<feature type="topological domain" description="Mitochondrial intermembrane" evidence="12">
    <location>
        <begin position="71"/>
        <end position="460"/>
    </location>
</feature>
<comment type="cofactor">
    <cofactor evidence="12">
        <name>pyruvate</name>
        <dbReference type="ChEBI" id="CHEBI:15361"/>
    </cofactor>
    <text evidence="12">Binds 1 pyruvoyl group covalently per subunit.</text>
</comment>
<evidence type="ECO:0000256" key="1">
    <source>
        <dbReference type="ARBA" id="ARBA00005189"/>
    </source>
</evidence>
<evidence type="ECO:0000256" key="11">
    <source>
        <dbReference type="ARBA" id="ARBA00023317"/>
    </source>
</evidence>
<comment type="subunit">
    <text evidence="12">Heterodimer of a large membrane-associated beta subunit and a small pyruvoyl-containing alpha subunit.</text>
</comment>
<keyword evidence="3 12" id="KW-0812">Transmembrane</keyword>
<evidence type="ECO:0000313" key="14">
    <source>
        <dbReference type="EMBL" id="ELA26912.1"/>
    </source>
</evidence>
<feature type="chain" id="PRO_5023563810" description="Phosphatidylserine decarboxylase 1 alpha chain" evidence="12">
    <location>
        <begin position="416"/>
        <end position="460"/>
    </location>
</feature>
<evidence type="ECO:0000256" key="8">
    <source>
        <dbReference type="ARBA" id="ARBA00023209"/>
    </source>
</evidence>
<comment type="pathway">
    <text evidence="12">Phospholipid metabolism; phosphatidylethanolamine biosynthesis; phosphatidylethanolamine from CDP-diacylglycerol: step 2/2.</text>
</comment>
<feature type="topological domain" description="Mitochondrial matrix" evidence="12">
    <location>
        <begin position="1"/>
        <end position="51"/>
    </location>
</feature>
<feature type="compositionally biased region" description="Polar residues" evidence="13">
    <location>
        <begin position="221"/>
        <end position="238"/>
    </location>
</feature>
<comment type="catalytic activity">
    <reaction evidence="12">
        <text>a 1,2-diacyl-sn-glycero-3-phospho-L-serine + H(+) = a 1,2-diacyl-sn-glycero-3-phosphoethanolamine + CO2</text>
        <dbReference type="Rhea" id="RHEA:20828"/>
        <dbReference type="ChEBI" id="CHEBI:15378"/>
        <dbReference type="ChEBI" id="CHEBI:16526"/>
        <dbReference type="ChEBI" id="CHEBI:57262"/>
        <dbReference type="ChEBI" id="CHEBI:64612"/>
        <dbReference type="EC" id="4.1.1.65"/>
    </reaction>
</comment>
<dbReference type="GO" id="GO:0004609">
    <property type="term" value="F:phosphatidylserine decarboxylase activity"/>
    <property type="evidence" value="ECO:0007669"/>
    <property type="project" value="UniProtKB-UniRule"/>
</dbReference>
<evidence type="ECO:0000256" key="6">
    <source>
        <dbReference type="ARBA" id="ARBA00023098"/>
    </source>
</evidence>
<reference evidence="14" key="1">
    <citation type="submission" date="2012-08" db="EMBL/GenBank/DDBJ databases">
        <title>Genome analysis of Colletotrichum orbiculare and Colletotrichum fructicola.</title>
        <authorList>
            <person name="Gan P.H.P."/>
            <person name="Ikeda K."/>
            <person name="Irieda H."/>
            <person name="Narusaka M."/>
            <person name="O'Connell R.J."/>
            <person name="Narusaka Y."/>
            <person name="Takano Y."/>
            <person name="Kubo Y."/>
            <person name="Shirasu K."/>
        </authorList>
    </citation>
    <scope>NUCLEOTIDE SEQUENCE</scope>
    <source>
        <strain evidence="14">Nara gc5</strain>
    </source>
</reference>
<protein>
    <recommendedName>
        <fullName evidence="12">Phosphatidylserine decarboxylase proenzyme 1, mitochondrial</fullName>
        <ecNumber evidence="12">4.1.1.65</ecNumber>
    </recommendedName>
    <component>
        <recommendedName>
            <fullName evidence="12">Phosphatidylserine decarboxylase 1 beta chain</fullName>
        </recommendedName>
    </component>
    <component>
        <recommendedName>
            <fullName evidence="12">Phosphatidylserine decarboxylase 1 alpha chain</fullName>
        </recommendedName>
    </component>
</protein>
<feature type="region of interest" description="Disordered" evidence="13">
    <location>
        <begin position="76"/>
        <end position="95"/>
    </location>
</feature>
<evidence type="ECO:0000256" key="9">
    <source>
        <dbReference type="ARBA" id="ARBA00023239"/>
    </source>
</evidence>
<feature type="compositionally biased region" description="Basic and acidic residues" evidence="13">
    <location>
        <begin position="391"/>
        <end position="405"/>
    </location>
</feature>
<evidence type="ECO:0000256" key="10">
    <source>
        <dbReference type="ARBA" id="ARBA00023264"/>
    </source>
</evidence>
<dbReference type="GO" id="GO:0006646">
    <property type="term" value="P:phosphatidylethanolamine biosynthetic process"/>
    <property type="evidence" value="ECO:0007669"/>
    <property type="project" value="UniProtKB-UniRule"/>
</dbReference>
<dbReference type="HAMAP" id="MF_03208">
    <property type="entry name" value="PS_decarb_PSD_B_type1_euk"/>
    <property type="match status" value="1"/>
</dbReference>
<dbReference type="InterPro" id="IPR033661">
    <property type="entry name" value="PSD_type1_euk"/>
</dbReference>
<organism evidence="14">
    <name type="scientific">Colletotrichum fructicola (strain Nara gc5)</name>
    <name type="common">Anthracnose fungus</name>
    <name type="synonym">Colletotrichum gloeosporioides (strain Nara gc5)</name>
    <dbReference type="NCBI Taxonomy" id="1213859"/>
    <lineage>
        <taxon>Eukaryota</taxon>
        <taxon>Fungi</taxon>
        <taxon>Dikarya</taxon>
        <taxon>Ascomycota</taxon>
        <taxon>Pezizomycotina</taxon>
        <taxon>Sordariomycetes</taxon>
        <taxon>Hypocreomycetidae</taxon>
        <taxon>Glomerellales</taxon>
        <taxon>Glomerellaceae</taxon>
        <taxon>Colletotrichum</taxon>
        <taxon>Colletotrichum gloeosporioides species complex</taxon>
    </lineage>
</organism>
<keyword evidence="7 12" id="KW-0472">Membrane</keyword>
<keyword evidence="2 12" id="KW-0444">Lipid biosynthesis</keyword>
<keyword evidence="9 12" id="KW-0456">Lyase</keyword>
<evidence type="ECO:0000256" key="2">
    <source>
        <dbReference type="ARBA" id="ARBA00022516"/>
    </source>
</evidence>
<accession>L2FKQ8</accession>
<dbReference type="UniPathway" id="UPA00558">
    <property type="reaction ID" value="UER00616"/>
</dbReference>
<keyword evidence="12" id="KW-0865">Zymogen</keyword>
<evidence type="ECO:0000256" key="3">
    <source>
        <dbReference type="ARBA" id="ARBA00022692"/>
    </source>
</evidence>
<evidence type="ECO:0000256" key="4">
    <source>
        <dbReference type="ARBA" id="ARBA00022793"/>
    </source>
</evidence>
<feature type="site" description="Cleavage (non-hydrolytic); by autocatalysis" evidence="12">
    <location>
        <begin position="415"/>
        <end position="416"/>
    </location>
</feature>
<feature type="active site" description="Charge relay system; for autoendoproteolytic cleavage activity" evidence="12">
    <location>
        <position position="416"/>
    </location>
</feature>
<dbReference type="EMBL" id="KB021010">
    <property type="protein sequence ID" value="ELA26912.1"/>
    <property type="molecule type" value="Genomic_DNA"/>
</dbReference>
<name>L2FKQ8_COLFN</name>
<comment type="PTM">
    <text evidence="12">Is synthesized initially as an inactive proenzyme. Formation of the active enzyme involves a self-maturation process in which the active site pyruvoyl group is generated from an internal serine residue via an autocatalytic post-translational modification. Two non-identical subunits are generated from the proenzyme in this reaction, and the pyruvate is formed at the N-terminus of the alpha chain, which is derived from the carboxyl end of the proenzyme. The autoendoproteolytic cleavage occurs by a canonical serine protease mechanism, in which the side chain hydroxyl group of the serine supplies its oxygen atom to form the C-terminus of the beta chain, while the remainder of the serine residue undergoes an oxidative deamination to produce ammonia and the pyruvoyl prosthetic group on the alpha chain. During this reaction, the Ser that is part of the protease active site of the proenzyme becomes the pyruvoyl prosthetic group, which constitutes an essential element of the active site of the mature decarboxylase.</text>
</comment>
<comment type="subcellular location">
    <molecule>Phosphatidylserine decarboxylase 1 beta chain</molecule>
    <subcellularLocation>
        <location evidence="12">Mitochondrion inner membrane</location>
        <topology evidence="12">Single-pass membrane protein</topology>
        <orientation evidence="12">Intermembrane side</orientation>
    </subcellularLocation>
</comment>
<feature type="region of interest" description="Disordered" evidence="13">
    <location>
        <begin position="221"/>
        <end position="242"/>
    </location>
</feature>
<sequence length="460" mass="51276">MATLYARPSQLRANLLHGPFSSTRFFSQHHHRPRFSDRLRFALKNSKVQWYQIPVGVGIGFLGLVQFYKVSSRDRESQERSEVQDAPPKKRAKIRPDGPWQVQVMSTLPLKAISRLWGRFNELTIPYYLRVPGFKLYSWVFGVNLNEVAEPDLHVYPNLASFFYRTLKPGARPLDPNPHALLSPSDGKVLQFGQIQGGDIEQVKGMTYSVDALLGKNTPSSSVASGWTTPQEAEQNVSSEEDLVKTDEEFARVNGISYTVPSLLSGAAMSQRVGSLKDEAAEPPSPSAVSEVRADLALGEKPWYQLLSPENKTSLYYAVIYLAPGDYHRFHSPTNWRTLPGLFTLNERVVLLGRWRYGFFSYVPVGATNVGSIKVNFDRELRTNSLTTDTAADRAAEEAAKRGEPGEEMGGFQLGSTIVLVFEAPTEGKTAEGKNSGWRWAVEKGHTVKMGQALGYIDEE</sequence>
<evidence type="ECO:0000256" key="12">
    <source>
        <dbReference type="HAMAP-Rule" id="MF_03208"/>
    </source>
</evidence>
<dbReference type="GO" id="GO:0016540">
    <property type="term" value="P:protein autoprocessing"/>
    <property type="evidence" value="ECO:0007669"/>
    <property type="project" value="UniProtKB-UniRule"/>
</dbReference>
<evidence type="ECO:0000256" key="13">
    <source>
        <dbReference type="SAM" id="MobiDB-lite"/>
    </source>
</evidence>
<dbReference type="AlphaFoldDB" id="L2FKQ8"/>
<dbReference type="STRING" id="1213859.L2FKQ8"/>
<dbReference type="PANTHER" id="PTHR10067">
    <property type="entry name" value="PHOSPHATIDYLSERINE DECARBOXYLASE"/>
    <property type="match status" value="1"/>
</dbReference>
<feature type="active site" description="Schiff-base intermediate with substrate; via pyruvic acid; for decarboxylase activity" evidence="12">
    <location>
        <position position="416"/>
    </location>
</feature>
<comment type="function">
    <text evidence="12">Catalyzes the formation of phosphatidylethanolamine (PtdEtn) from phosphatidylserine (PtdSer). Plays a central role in phospholipid metabolism and in the interorganelle trafficking of phosphatidylserine.</text>
</comment>
<keyword evidence="12" id="KW-0496">Mitochondrion</keyword>
<keyword evidence="4 12" id="KW-0210">Decarboxylase</keyword>
<dbReference type="EC" id="4.1.1.65" evidence="12"/>
<evidence type="ECO:0000256" key="5">
    <source>
        <dbReference type="ARBA" id="ARBA00022989"/>
    </source>
</evidence>
<feature type="active site" description="Charge relay system; for autoendoproteolytic cleavage activity" evidence="12">
    <location>
        <position position="331"/>
    </location>
</feature>
<feature type="active site" description="Charge relay system; for autoendoproteolytic cleavage activity" evidence="12">
    <location>
        <position position="186"/>
    </location>
</feature>
<dbReference type="HOGENOM" id="CLU_029061_1_1_1"/>
<keyword evidence="10 12" id="KW-1208">Phospholipid metabolism</keyword>
<keyword evidence="11 12" id="KW-0670">Pyruvate</keyword>
<dbReference type="GO" id="GO:0005743">
    <property type="term" value="C:mitochondrial inner membrane"/>
    <property type="evidence" value="ECO:0007669"/>
    <property type="project" value="UniProtKB-SubCell"/>
</dbReference>
<dbReference type="PANTHER" id="PTHR10067:SF6">
    <property type="entry name" value="PHOSPHATIDYLSERINE DECARBOXYLASE PROENZYME, MITOCHONDRIAL"/>
    <property type="match status" value="1"/>
</dbReference>
<feature type="modified residue" description="Pyruvic acid (Ser); by autocatalysis" evidence="12">
    <location>
        <position position="416"/>
    </location>
</feature>
<gene>
    <name evidence="12" type="primary">PSD1</name>
    <name evidence="14" type="ORF">CGGC5_12157</name>
</gene>
<proteinExistence type="inferred from homology"/>
<keyword evidence="8 12" id="KW-0594">Phospholipid biosynthesis</keyword>
<feature type="region of interest" description="Disordered" evidence="13">
    <location>
        <begin position="388"/>
        <end position="411"/>
    </location>
</feature>
<feature type="chain" id="PRO_5023563809" description="Phosphatidylserine decarboxylase 1 beta chain" evidence="12">
    <location>
        <begin position="1"/>
        <end position="415"/>
    </location>
</feature>
<comment type="pathway">
    <text evidence="1">Lipid metabolism.</text>
</comment>
<evidence type="ECO:0000256" key="7">
    <source>
        <dbReference type="ARBA" id="ARBA00023136"/>
    </source>
</evidence>
<dbReference type="NCBIfam" id="TIGR00163">
    <property type="entry name" value="PS_decarb"/>
    <property type="match status" value="1"/>
</dbReference>
<comment type="similarity">
    <text evidence="12">Belongs to the phosphatidylserine decarboxylase family. PSD-B subfamily. Eukaryotic type I sub-subfamily.</text>
</comment>
<keyword evidence="12" id="KW-0999">Mitochondrion inner membrane</keyword>
<dbReference type="Pfam" id="PF02666">
    <property type="entry name" value="PS_Dcarbxylase"/>
    <property type="match status" value="3"/>
</dbReference>
<dbReference type="InterPro" id="IPR003817">
    <property type="entry name" value="PS_Dcarbxylase"/>
</dbReference>